<dbReference type="RefSeq" id="WP_344662385.1">
    <property type="nucleotide sequence ID" value="NZ_BAAAQM010000072.1"/>
</dbReference>
<comment type="caution">
    <text evidence="1">The sequence shown here is derived from an EMBL/GenBank/DDBJ whole genome shotgun (WGS) entry which is preliminary data.</text>
</comment>
<evidence type="ECO:0000313" key="1">
    <source>
        <dbReference type="EMBL" id="GAA2001767.1"/>
    </source>
</evidence>
<dbReference type="Proteomes" id="UP001499854">
    <property type="component" value="Unassembled WGS sequence"/>
</dbReference>
<protein>
    <submittedName>
        <fullName evidence="1">Uncharacterized protein</fullName>
    </submittedName>
</protein>
<keyword evidence="2" id="KW-1185">Reference proteome</keyword>
<dbReference type="EMBL" id="BAAAQM010000072">
    <property type="protein sequence ID" value="GAA2001767.1"/>
    <property type="molecule type" value="Genomic_DNA"/>
</dbReference>
<gene>
    <name evidence="1" type="ORF">GCM10009838_79550</name>
</gene>
<organism evidence="1 2">
    <name type="scientific">Catenulispora subtropica</name>
    <dbReference type="NCBI Taxonomy" id="450798"/>
    <lineage>
        <taxon>Bacteria</taxon>
        <taxon>Bacillati</taxon>
        <taxon>Actinomycetota</taxon>
        <taxon>Actinomycetes</taxon>
        <taxon>Catenulisporales</taxon>
        <taxon>Catenulisporaceae</taxon>
        <taxon>Catenulispora</taxon>
    </lineage>
</organism>
<reference evidence="1 2" key="1">
    <citation type="journal article" date="2019" name="Int. J. Syst. Evol. Microbiol.">
        <title>The Global Catalogue of Microorganisms (GCM) 10K type strain sequencing project: providing services to taxonomists for standard genome sequencing and annotation.</title>
        <authorList>
            <consortium name="The Broad Institute Genomics Platform"/>
            <consortium name="The Broad Institute Genome Sequencing Center for Infectious Disease"/>
            <person name="Wu L."/>
            <person name="Ma J."/>
        </authorList>
    </citation>
    <scope>NUCLEOTIDE SEQUENCE [LARGE SCALE GENOMIC DNA]</scope>
    <source>
        <strain evidence="1 2">JCM 16013</strain>
    </source>
</reference>
<evidence type="ECO:0000313" key="2">
    <source>
        <dbReference type="Proteomes" id="UP001499854"/>
    </source>
</evidence>
<proteinExistence type="predicted"/>
<accession>A0ABN2T8S2</accession>
<sequence length="80" mass="9354">MDWMPLGDDDILIHLTCGKREDGHWHGFFSIKIRAEALLTHGLHPDQPWSTITQTQPAWWRAEARRLLLGGGQHRRSHRH</sequence>
<name>A0ABN2T8S2_9ACTN</name>